<dbReference type="InterPro" id="IPR027417">
    <property type="entry name" value="P-loop_NTPase"/>
</dbReference>
<dbReference type="GO" id="GO:0005524">
    <property type="term" value="F:ATP binding"/>
    <property type="evidence" value="ECO:0007669"/>
    <property type="project" value="UniProtKB-UniRule"/>
</dbReference>
<dbReference type="Gene3D" id="3.40.50.300">
    <property type="entry name" value="P-loop containing nucleotide triphosphate hydrolases"/>
    <property type="match status" value="1"/>
</dbReference>
<comment type="catalytic activity">
    <reaction evidence="10 12">
        <text>dTMP + ATP = dTDP + ADP</text>
        <dbReference type="Rhea" id="RHEA:13517"/>
        <dbReference type="ChEBI" id="CHEBI:30616"/>
        <dbReference type="ChEBI" id="CHEBI:58369"/>
        <dbReference type="ChEBI" id="CHEBI:63528"/>
        <dbReference type="ChEBI" id="CHEBI:456216"/>
        <dbReference type="EC" id="2.7.4.9"/>
    </reaction>
</comment>
<evidence type="ECO:0000256" key="11">
    <source>
        <dbReference type="ARBA" id="ARBA00057735"/>
    </source>
</evidence>
<dbReference type="PANTHER" id="PTHR10344">
    <property type="entry name" value="THYMIDYLATE KINASE"/>
    <property type="match status" value="1"/>
</dbReference>
<evidence type="ECO:0000256" key="7">
    <source>
        <dbReference type="ARBA" id="ARBA00022777"/>
    </source>
</evidence>
<dbReference type="InterPro" id="IPR018095">
    <property type="entry name" value="Thymidylate_kin_CS"/>
</dbReference>
<keyword evidence="5 12" id="KW-0545">Nucleotide biosynthesis</keyword>
<dbReference type="Proteomes" id="UP000252289">
    <property type="component" value="Unassembled WGS sequence"/>
</dbReference>
<reference evidence="14 15" key="1">
    <citation type="journal article" date="2018" name="Microbiome">
        <title>Fine metagenomic profile of the Mediterranean stratified and mixed water columns revealed by assembly and recruitment.</title>
        <authorList>
            <person name="Haro-Moreno J.M."/>
            <person name="Lopez-Perez M."/>
            <person name="De La Torre J.R."/>
            <person name="Picazo A."/>
            <person name="Camacho A."/>
            <person name="Rodriguez-Valera F."/>
        </authorList>
    </citation>
    <scope>NUCLEOTIDE SEQUENCE [LARGE SCALE GENOMIC DNA]</scope>
    <source>
        <strain evidence="14">MED-G50</strain>
    </source>
</reference>
<evidence type="ECO:0000256" key="2">
    <source>
        <dbReference type="ARBA" id="ARBA00012980"/>
    </source>
</evidence>
<keyword evidence="7 12" id="KW-0418">Kinase</keyword>
<dbReference type="AlphaFoldDB" id="A0A368EI22"/>
<dbReference type="NCBIfam" id="TIGR00041">
    <property type="entry name" value="DTMP_kinase"/>
    <property type="match status" value="1"/>
</dbReference>
<evidence type="ECO:0000256" key="6">
    <source>
        <dbReference type="ARBA" id="ARBA00022741"/>
    </source>
</evidence>
<name>A0A368EI22_9PROT</name>
<dbReference type="GO" id="GO:0004798">
    <property type="term" value="F:dTMP kinase activity"/>
    <property type="evidence" value="ECO:0007669"/>
    <property type="project" value="UniProtKB-UniRule"/>
</dbReference>
<sequence>MDSASANSPGRFITLEGGEGAGKSSQIQVVKDYLEARGIDVVVTREPGGTPVGQEIRNLLVSGDKDKWSPLSETLLILADRAAHLERVIRPALADGKYVVCDRFFDSTRAYQGIAGGLGLEVIHNLQQPVLGTTLPDVTLLLDIDPEKGLSRAQERGGDLRFESKTLAYHQTLRQAFLDFAKQEPERMVVIDADRDIEAVSTDIITVLGERLDV</sequence>
<dbReference type="PANTHER" id="PTHR10344:SF4">
    <property type="entry name" value="UMP-CMP KINASE 2, MITOCHONDRIAL"/>
    <property type="match status" value="1"/>
</dbReference>
<dbReference type="GO" id="GO:0005829">
    <property type="term" value="C:cytosol"/>
    <property type="evidence" value="ECO:0007669"/>
    <property type="project" value="TreeGrafter"/>
</dbReference>
<protein>
    <recommendedName>
        <fullName evidence="3 12">Thymidylate kinase</fullName>
        <ecNumber evidence="2 12">2.7.4.9</ecNumber>
    </recommendedName>
    <alternativeName>
        <fullName evidence="9 12">dTMP kinase</fullName>
    </alternativeName>
</protein>
<dbReference type="EMBL" id="QOQK01000023">
    <property type="protein sequence ID" value="RCL83929.1"/>
    <property type="molecule type" value="Genomic_DNA"/>
</dbReference>
<evidence type="ECO:0000256" key="5">
    <source>
        <dbReference type="ARBA" id="ARBA00022727"/>
    </source>
</evidence>
<dbReference type="InterPro" id="IPR039430">
    <property type="entry name" value="Thymidylate_kin-like_dom"/>
</dbReference>
<dbReference type="CDD" id="cd01672">
    <property type="entry name" value="TMPK"/>
    <property type="match status" value="1"/>
</dbReference>
<dbReference type="EC" id="2.7.4.9" evidence="2 12"/>
<dbReference type="HAMAP" id="MF_00165">
    <property type="entry name" value="Thymidylate_kinase"/>
    <property type="match status" value="1"/>
</dbReference>
<evidence type="ECO:0000256" key="4">
    <source>
        <dbReference type="ARBA" id="ARBA00022679"/>
    </source>
</evidence>
<evidence type="ECO:0000256" key="9">
    <source>
        <dbReference type="ARBA" id="ARBA00029962"/>
    </source>
</evidence>
<dbReference type="PROSITE" id="PS01331">
    <property type="entry name" value="THYMIDYLATE_KINASE"/>
    <property type="match status" value="1"/>
</dbReference>
<keyword evidence="8 12" id="KW-0067">ATP-binding</keyword>
<evidence type="ECO:0000256" key="3">
    <source>
        <dbReference type="ARBA" id="ARBA00017144"/>
    </source>
</evidence>
<feature type="domain" description="Thymidylate kinase-like" evidence="13">
    <location>
        <begin position="15"/>
        <end position="204"/>
    </location>
</feature>
<evidence type="ECO:0000259" key="13">
    <source>
        <dbReference type="Pfam" id="PF02223"/>
    </source>
</evidence>
<comment type="caution">
    <text evidence="14">The sequence shown here is derived from an EMBL/GenBank/DDBJ whole genome shotgun (WGS) entry which is preliminary data.</text>
</comment>
<dbReference type="GO" id="GO:0006235">
    <property type="term" value="P:dTTP biosynthetic process"/>
    <property type="evidence" value="ECO:0007669"/>
    <property type="project" value="UniProtKB-UniRule"/>
</dbReference>
<dbReference type="GO" id="GO:0006233">
    <property type="term" value="P:dTDP biosynthetic process"/>
    <property type="evidence" value="ECO:0007669"/>
    <property type="project" value="InterPro"/>
</dbReference>
<evidence type="ECO:0000256" key="1">
    <source>
        <dbReference type="ARBA" id="ARBA00009776"/>
    </source>
</evidence>
<dbReference type="Pfam" id="PF02223">
    <property type="entry name" value="Thymidylate_kin"/>
    <property type="match status" value="1"/>
</dbReference>
<dbReference type="GO" id="GO:0006227">
    <property type="term" value="P:dUDP biosynthetic process"/>
    <property type="evidence" value="ECO:0007669"/>
    <property type="project" value="TreeGrafter"/>
</dbReference>
<proteinExistence type="inferred from homology"/>
<dbReference type="InterPro" id="IPR018094">
    <property type="entry name" value="Thymidylate_kinase"/>
</dbReference>
<dbReference type="SUPFAM" id="SSF52540">
    <property type="entry name" value="P-loop containing nucleoside triphosphate hydrolases"/>
    <property type="match status" value="1"/>
</dbReference>
<comment type="function">
    <text evidence="11 12">Phosphorylation of dTMP to form dTDP in both de novo and salvage pathways of dTTP synthesis.</text>
</comment>
<evidence type="ECO:0000313" key="14">
    <source>
        <dbReference type="EMBL" id="RCL83929.1"/>
    </source>
</evidence>
<evidence type="ECO:0000256" key="12">
    <source>
        <dbReference type="HAMAP-Rule" id="MF_00165"/>
    </source>
</evidence>
<accession>A0A368EI22</accession>
<comment type="similarity">
    <text evidence="1 12">Belongs to the thymidylate kinase family.</text>
</comment>
<keyword evidence="6 12" id="KW-0547">Nucleotide-binding</keyword>
<organism evidence="14 15">
    <name type="scientific">PS1 clade bacterium</name>
    <dbReference type="NCBI Taxonomy" id="2175152"/>
    <lineage>
        <taxon>Bacteria</taxon>
        <taxon>Pseudomonadati</taxon>
        <taxon>Pseudomonadota</taxon>
        <taxon>Alphaproteobacteria</taxon>
        <taxon>PS1 clade</taxon>
    </lineage>
</organism>
<evidence type="ECO:0000313" key="15">
    <source>
        <dbReference type="Proteomes" id="UP000252289"/>
    </source>
</evidence>
<evidence type="ECO:0000256" key="8">
    <source>
        <dbReference type="ARBA" id="ARBA00022840"/>
    </source>
</evidence>
<keyword evidence="4 12" id="KW-0808">Transferase</keyword>
<gene>
    <name evidence="12" type="primary">tmk</name>
    <name evidence="14" type="ORF">DBW64_04720</name>
</gene>
<evidence type="ECO:0000256" key="10">
    <source>
        <dbReference type="ARBA" id="ARBA00048743"/>
    </source>
</evidence>
<feature type="binding site" evidence="12">
    <location>
        <begin position="17"/>
        <end position="24"/>
    </location>
    <ligand>
        <name>ATP</name>
        <dbReference type="ChEBI" id="CHEBI:30616"/>
    </ligand>
</feature>
<dbReference type="FunFam" id="3.40.50.300:FF:000225">
    <property type="entry name" value="Thymidylate kinase"/>
    <property type="match status" value="1"/>
</dbReference>